<dbReference type="AlphaFoldDB" id="A0A183M867"/>
<keyword evidence="2" id="KW-1185">Reference proteome</keyword>
<reference evidence="1 2" key="1">
    <citation type="submission" date="2018-11" db="EMBL/GenBank/DDBJ databases">
        <authorList>
            <consortium name="Pathogen Informatics"/>
        </authorList>
    </citation>
    <scope>NUCLEOTIDE SEQUENCE [LARGE SCALE GENOMIC DNA]</scope>
    <source>
        <strain evidence="1 2">Zambia</strain>
    </source>
</reference>
<evidence type="ECO:0000313" key="1">
    <source>
        <dbReference type="EMBL" id="VDO99359.1"/>
    </source>
</evidence>
<proteinExistence type="predicted"/>
<name>A0A183M867_9TREM</name>
<gene>
    <name evidence="1" type="ORF">SMRZ_LOCUS12242</name>
</gene>
<protein>
    <submittedName>
        <fullName evidence="1">Uncharacterized protein</fullName>
    </submittedName>
</protein>
<evidence type="ECO:0000313" key="2">
    <source>
        <dbReference type="Proteomes" id="UP000277204"/>
    </source>
</evidence>
<dbReference type="Proteomes" id="UP000277204">
    <property type="component" value="Unassembled WGS sequence"/>
</dbReference>
<accession>A0A183M867</accession>
<dbReference type="EMBL" id="UZAI01007524">
    <property type="protein sequence ID" value="VDO99359.1"/>
    <property type="molecule type" value="Genomic_DNA"/>
</dbReference>
<sequence length="38" mass="4541">MALYNLHPHVHLVHKLLKIQYVDLLTQLAYVLELIEQM</sequence>
<organism evidence="1 2">
    <name type="scientific">Schistosoma margrebowiei</name>
    <dbReference type="NCBI Taxonomy" id="48269"/>
    <lineage>
        <taxon>Eukaryota</taxon>
        <taxon>Metazoa</taxon>
        <taxon>Spiralia</taxon>
        <taxon>Lophotrochozoa</taxon>
        <taxon>Platyhelminthes</taxon>
        <taxon>Trematoda</taxon>
        <taxon>Digenea</taxon>
        <taxon>Strigeidida</taxon>
        <taxon>Schistosomatoidea</taxon>
        <taxon>Schistosomatidae</taxon>
        <taxon>Schistosoma</taxon>
    </lineage>
</organism>